<evidence type="ECO:0000256" key="1">
    <source>
        <dbReference type="SAM" id="MobiDB-lite"/>
    </source>
</evidence>
<feature type="compositionally biased region" description="Basic and acidic residues" evidence="1">
    <location>
        <begin position="43"/>
        <end position="58"/>
    </location>
</feature>
<feature type="chain" id="PRO_5037203932" description="Phase-change related protein" evidence="2">
    <location>
        <begin position="27"/>
        <end position="89"/>
    </location>
</feature>
<keyword evidence="2" id="KW-0732">Signal</keyword>
<accession>A0A922J0G1</accession>
<sequence length="89" mass="9187">MASSKVFLLLGLAFAVVLLISSEVSARELAETTTQAVQTDSVEEAKYGGHGYGHEYGHGHGHGKGHRGKPGHGGHPGHGAAGETETDQN</sequence>
<evidence type="ECO:0000313" key="3">
    <source>
        <dbReference type="EMBL" id="KAG6689811.1"/>
    </source>
</evidence>
<evidence type="ECO:0000256" key="2">
    <source>
        <dbReference type="SAM" id="SignalP"/>
    </source>
</evidence>
<evidence type="ECO:0008006" key="5">
    <source>
        <dbReference type="Google" id="ProtNLM"/>
    </source>
</evidence>
<evidence type="ECO:0000313" key="4">
    <source>
        <dbReference type="Proteomes" id="UP000811246"/>
    </source>
</evidence>
<name>A0A922J0G1_CARIL</name>
<feature type="region of interest" description="Disordered" evidence="1">
    <location>
        <begin position="29"/>
        <end position="89"/>
    </location>
</feature>
<feature type="compositionally biased region" description="Polar residues" evidence="1">
    <location>
        <begin position="31"/>
        <end position="40"/>
    </location>
</feature>
<protein>
    <recommendedName>
        <fullName evidence="5">Phase-change related protein</fullName>
    </recommendedName>
</protein>
<feature type="compositionally biased region" description="Basic residues" evidence="1">
    <location>
        <begin position="59"/>
        <end position="72"/>
    </location>
</feature>
<reference evidence="3" key="1">
    <citation type="submission" date="2021-01" db="EMBL/GenBank/DDBJ databases">
        <authorList>
            <person name="Lovell J.T."/>
            <person name="Bentley N."/>
            <person name="Bhattarai G."/>
            <person name="Jenkins J.W."/>
            <person name="Sreedasyam A."/>
            <person name="Alarcon Y."/>
            <person name="Bock C."/>
            <person name="Boston L."/>
            <person name="Carlson J."/>
            <person name="Cervantes K."/>
            <person name="Clermont K."/>
            <person name="Krom N."/>
            <person name="Kubenka K."/>
            <person name="Mamidi S."/>
            <person name="Mattison C."/>
            <person name="Monteros M."/>
            <person name="Pisani C."/>
            <person name="Plott C."/>
            <person name="Rajasekar S."/>
            <person name="Rhein H.S."/>
            <person name="Rohla C."/>
            <person name="Song M."/>
            <person name="Hilaire R.S."/>
            <person name="Shu S."/>
            <person name="Wells L."/>
            <person name="Wang X."/>
            <person name="Webber J."/>
            <person name="Heerema R.J."/>
            <person name="Klein P."/>
            <person name="Conner P."/>
            <person name="Grauke L."/>
            <person name="Grimwood J."/>
            <person name="Schmutz J."/>
            <person name="Randall J.J."/>
        </authorList>
    </citation>
    <scope>NUCLEOTIDE SEQUENCE</scope>
    <source>
        <tissue evidence="3">Leaf</tissue>
    </source>
</reference>
<dbReference type="AlphaFoldDB" id="A0A922J0G1"/>
<comment type="caution">
    <text evidence="3">The sequence shown here is derived from an EMBL/GenBank/DDBJ whole genome shotgun (WGS) entry which is preliminary data.</text>
</comment>
<feature type="signal peptide" evidence="2">
    <location>
        <begin position="1"/>
        <end position="26"/>
    </location>
</feature>
<dbReference type="Proteomes" id="UP000811246">
    <property type="component" value="Chromosome 11"/>
</dbReference>
<dbReference type="Pfam" id="PF07172">
    <property type="entry name" value="GRP"/>
    <property type="match status" value="1"/>
</dbReference>
<dbReference type="EMBL" id="CM031835">
    <property type="protein sequence ID" value="KAG6689811.1"/>
    <property type="molecule type" value="Genomic_DNA"/>
</dbReference>
<gene>
    <name evidence="3" type="ORF">I3842_11G192900</name>
</gene>
<dbReference type="PANTHER" id="PTHR37389:SF16">
    <property type="entry name" value="GLYCINE-RICH CELL WALL STRUCTURAL PROTEIN"/>
    <property type="match status" value="1"/>
</dbReference>
<dbReference type="PANTHER" id="PTHR37389">
    <property type="entry name" value="NODULIN-24"/>
    <property type="match status" value="1"/>
</dbReference>
<proteinExistence type="predicted"/>
<organism evidence="3 4">
    <name type="scientific">Carya illinoinensis</name>
    <name type="common">Pecan</name>
    <dbReference type="NCBI Taxonomy" id="32201"/>
    <lineage>
        <taxon>Eukaryota</taxon>
        <taxon>Viridiplantae</taxon>
        <taxon>Streptophyta</taxon>
        <taxon>Embryophyta</taxon>
        <taxon>Tracheophyta</taxon>
        <taxon>Spermatophyta</taxon>
        <taxon>Magnoliopsida</taxon>
        <taxon>eudicotyledons</taxon>
        <taxon>Gunneridae</taxon>
        <taxon>Pentapetalae</taxon>
        <taxon>rosids</taxon>
        <taxon>fabids</taxon>
        <taxon>Fagales</taxon>
        <taxon>Juglandaceae</taxon>
        <taxon>Carya</taxon>
    </lineage>
</organism>
<dbReference type="InterPro" id="IPR010800">
    <property type="entry name" value="GRP"/>
</dbReference>